<dbReference type="Gene3D" id="3.30.565.10">
    <property type="entry name" value="Histidine kinase-like ATPase, C-terminal domain"/>
    <property type="match status" value="1"/>
</dbReference>
<dbReference type="Gene3D" id="3.30.1360.40">
    <property type="match status" value="1"/>
</dbReference>
<dbReference type="InterPro" id="IPR006171">
    <property type="entry name" value="TOPRIM_dom"/>
</dbReference>
<dbReference type="InterPro" id="IPR001154">
    <property type="entry name" value="TopoII_euk"/>
</dbReference>
<evidence type="ECO:0000256" key="10">
    <source>
        <dbReference type="ARBA" id="ARBA00023125"/>
    </source>
</evidence>
<evidence type="ECO:0000256" key="6">
    <source>
        <dbReference type="ARBA" id="ARBA00022741"/>
    </source>
</evidence>
<evidence type="ECO:0000313" key="18">
    <source>
        <dbReference type="EMBL" id="CAK8674336.1"/>
    </source>
</evidence>
<dbReference type="InterPro" id="IPR018522">
    <property type="entry name" value="TopoIIA_CS"/>
</dbReference>
<evidence type="ECO:0000256" key="12">
    <source>
        <dbReference type="PROSITE-ProRule" id="PRU01384"/>
    </source>
</evidence>
<evidence type="ECO:0000256" key="5">
    <source>
        <dbReference type="ARBA" id="ARBA00022723"/>
    </source>
</evidence>
<dbReference type="Gene3D" id="3.30.1490.30">
    <property type="match status" value="1"/>
</dbReference>
<accession>A0ABP0F3N6</accession>
<dbReference type="EMBL" id="CAWYQH010000013">
    <property type="protein sequence ID" value="CAK8674336.1"/>
    <property type="molecule type" value="Genomic_DNA"/>
</dbReference>
<dbReference type="PROSITE" id="PS52040">
    <property type="entry name" value="TOPO_IIA"/>
    <property type="match status" value="1"/>
</dbReference>
<feature type="compositionally biased region" description="Acidic residues" evidence="15">
    <location>
        <begin position="1352"/>
        <end position="1361"/>
    </location>
</feature>
<evidence type="ECO:0000256" key="13">
    <source>
        <dbReference type="RuleBase" id="RU362094"/>
    </source>
</evidence>
<keyword evidence="9 12" id="KW-0799">Topoisomerase</keyword>
<reference evidence="18 19" key="1">
    <citation type="submission" date="2024-02" db="EMBL/GenBank/DDBJ databases">
        <authorList>
            <person name="Daric V."/>
            <person name="Darras S."/>
        </authorList>
    </citation>
    <scope>NUCLEOTIDE SEQUENCE [LARGE SCALE GENOMIC DNA]</scope>
</reference>
<dbReference type="PANTHER" id="PTHR10169:SF38">
    <property type="entry name" value="DNA TOPOISOMERASE 2"/>
    <property type="match status" value="1"/>
</dbReference>
<feature type="compositionally biased region" description="Basic and acidic residues" evidence="15">
    <location>
        <begin position="1533"/>
        <end position="1544"/>
    </location>
</feature>
<feature type="compositionally biased region" description="Basic residues" evidence="15">
    <location>
        <begin position="1494"/>
        <end position="1508"/>
    </location>
</feature>
<comment type="cofactor">
    <cofactor evidence="3">
        <name>Mg(2+)</name>
        <dbReference type="ChEBI" id="CHEBI:18420"/>
    </cofactor>
</comment>
<evidence type="ECO:0000256" key="15">
    <source>
        <dbReference type="SAM" id="MobiDB-lite"/>
    </source>
</evidence>
<dbReference type="Pfam" id="PF02518">
    <property type="entry name" value="HATPase_c"/>
    <property type="match status" value="1"/>
</dbReference>
<dbReference type="InterPro" id="IPR013506">
    <property type="entry name" value="Topo_IIA_bsu_dom2"/>
</dbReference>
<dbReference type="InterPro" id="IPR031660">
    <property type="entry name" value="TOPRIM_C"/>
</dbReference>
<comment type="caution">
    <text evidence="18">The sequence shown here is derived from an EMBL/GenBank/DDBJ whole genome shotgun (WGS) entry which is preliminary data.</text>
</comment>
<dbReference type="SUPFAM" id="SSF55874">
    <property type="entry name" value="ATPase domain of HSP90 chaperone/DNA topoisomerase II/histidine kinase"/>
    <property type="match status" value="1"/>
</dbReference>
<dbReference type="SMART" id="SM00433">
    <property type="entry name" value="TOP2c"/>
    <property type="match status" value="1"/>
</dbReference>
<dbReference type="CDD" id="cd03481">
    <property type="entry name" value="TopoIIA_Trans_ScTopoIIA"/>
    <property type="match status" value="1"/>
</dbReference>
<evidence type="ECO:0000256" key="14">
    <source>
        <dbReference type="SAM" id="Coils"/>
    </source>
</evidence>
<dbReference type="Pfam" id="PF00521">
    <property type="entry name" value="DNA_topoisoIV"/>
    <property type="match status" value="1"/>
</dbReference>
<keyword evidence="7 13" id="KW-0067">ATP-binding</keyword>
<comment type="subunit">
    <text evidence="13">Homodimer.</text>
</comment>
<dbReference type="PRINTS" id="PR00418">
    <property type="entry name" value="TPI2FAMILY"/>
</dbReference>
<keyword evidence="19" id="KW-1185">Reference proteome</keyword>
<keyword evidence="8" id="KW-0460">Magnesium</keyword>
<sequence length="1616" mass="183870">MLNLLSRVFISRFHSHSVSSNYCQSTFPHSTFIRKFFRKPRMDEFDELPKSPSQGGGRKRLSVERIYQKKTQLEHILLRPDTYIGSVEPVTQAMWVWDEGVGMVNREITFVPGLYKIFDEIVVNAADNKQRDPKMSSIKIDINAEKNRISVWNDGKGIPVVEHKVEKLYVPEMIFGHLLTSSNYNDEDKKVTGGRNGYGAKLCNIFSHKFTIETSSKEYGKRYKQSWSTNMSKTHERKLVDSTKSDFTCITFEPDLSKFHMTELDKDTVALLSRRAYDLAGSSPGVKIYLNGNRLPVKNFKDYVQLYINDIKDENGEKLKVVHEQVNPRWEICLTSSDKGFQQISFVNSIATTKGGRHIDYVMDQVSKKLIEVVKKKNKGGVDVKPYQIKNHCWLFVNCLVENPTFDSQTKENMTLQTKKFGSQCSLTDKFLKMAGSSGIVDSIMNWVKFKAQSQLQKKSAGKSNKLKGVPKLDDANDAGTKHSLDCTLILTEGDSAKTLAVSGLSVVGRDKYGVFPLRGKLLNVRDASHKQIMENAEVNNIIKIMGLKYNKKYELDEDLKSLRYGKLMIMTDQDHDGSHIKGLLINFIHSNWPNMLQRRMLEEFITPIVKVTKGSQVLSFYTIPEFEEWQSSIENSSSWKVKYYKGLGTSTSKEAKAYFADMSRHRVRFKYSGPDDDGCIDMAFNKKRADDRKDWLTSFMEERRRCRVDSRPEPGADLYNADTRTLSYKDFVNKELVMYSCADLERSVPSLVDGLKPGQRKVLYTCFRRNDKREVKVAQLAGSVAELSAYHHGEVSLQATIINMAQNYVGTNNVNLLQPIGQFGTRLHGGKDSASPRYIFTMLSPLTRLLFPAVDDNLLTFLYDDNQKVEPSWYCPIIPTILVNGSEGIGTGWSTRVPNHDVREVVANCRRLIRGEDPVPMVPSYKNFKGTIEELDANRYVVNGEVSMIDEKTLEITELPIRTWTQNYKESVLEPMALGTEKVPQQILEYKEYNTDMTVRFLVKMSEQKLKDADGKGLHKFFSLQTSMSCHNTLVLFDEFGCLRKFNNTTEILKEFFQLRMKLYVKRKDYLMGLLTAESKKLSNQARFILEKIEGKISIFNKAKKILIKLLQDRGYDSDPIKAWKEAMQQAEAENAATDDDNESDDQVGSDYNYILNMPLWSLSKERKEDLLKQRDAKQAELEALKCKTPTQLWKDDLDKFTEELDKVEQKEREDAMAPSDVQKKSVFGKGRMKGKVKQLTETKPSPHGIRVVPRIDPALKSRLTAGDKKPGRTKVKKEDPTVKKLDTYFKKVDEDGDKESGPSIDADEPPSLLSRLKKSGSLKAGTKQTTLGFNSLPKKKDAKKKNPWESDSDDSEDDKISDISIADNSESDFVPKKKTRGVEKEPKKYRFDSDSDNNSLEDIDYGKDKTKPKNQPSSDEEDWKRKVKAKKSKLSSDDEDSEPKAMATESSDEELFATKAKPKSRVKTESDRKEESPKPIDKWDEIMGVKSKDKKRAPLKRKKATKATKTSSASDGGQEKPPKKIAKVTLKKLEDSEIEQKKAKLTKPAPAKPKAAAKPKKSKKNAWSSSENEDDDDDSDESLEVSEPVRPRTTTGRQHKPAKYTFSDDGDSDF</sequence>
<dbReference type="Pfam" id="PF01751">
    <property type="entry name" value="Toprim"/>
    <property type="match status" value="1"/>
</dbReference>
<feature type="compositionally biased region" description="Basic and acidic residues" evidence="15">
    <location>
        <begin position="1267"/>
        <end position="1295"/>
    </location>
</feature>
<dbReference type="Gene3D" id="3.40.50.670">
    <property type="match status" value="1"/>
</dbReference>
<dbReference type="InterPro" id="IPR003594">
    <property type="entry name" value="HATPase_dom"/>
</dbReference>
<evidence type="ECO:0000256" key="9">
    <source>
        <dbReference type="ARBA" id="ARBA00023029"/>
    </source>
</evidence>
<dbReference type="PANTHER" id="PTHR10169">
    <property type="entry name" value="DNA TOPOISOMERASE/GYRASE"/>
    <property type="match status" value="1"/>
</dbReference>
<evidence type="ECO:0000256" key="7">
    <source>
        <dbReference type="ARBA" id="ARBA00022840"/>
    </source>
</evidence>
<dbReference type="PROSITE" id="PS00177">
    <property type="entry name" value="TOPOISOMERASE_II"/>
    <property type="match status" value="1"/>
</dbReference>
<evidence type="ECO:0000259" key="16">
    <source>
        <dbReference type="PROSITE" id="PS50880"/>
    </source>
</evidence>
<feature type="active site" description="O-(5'-phospho-DNA)-tyrosine intermediate" evidence="12">
    <location>
        <position position="839"/>
    </location>
</feature>
<dbReference type="CDD" id="cd16930">
    <property type="entry name" value="HATPase_TopII-like"/>
    <property type="match status" value="1"/>
</dbReference>
<dbReference type="InterPro" id="IPR050634">
    <property type="entry name" value="DNA_Topoisomerase_II"/>
</dbReference>
<evidence type="ECO:0000256" key="3">
    <source>
        <dbReference type="ARBA" id="ARBA00001946"/>
    </source>
</evidence>
<evidence type="ECO:0000256" key="11">
    <source>
        <dbReference type="ARBA" id="ARBA00023235"/>
    </source>
</evidence>
<feature type="region of interest" description="Disordered" evidence="15">
    <location>
        <begin position="1230"/>
        <end position="1616"/>
    </location>
</feature>
<keyword evidence="11 12" id="KW-0413">Isomerase</keyword>
<dbReference type="InterPro" id="IPR001241">
    <property type="entry name" value="Topo_IIA"/>
</dbReference>
<keyword evidence="14" id="KW-0175">Coiled coil</keyword>
<evidence type="ECO:0000256" key="8">
    <source>
        <dbReference type="ARBA" id="ARBA00022842"/>
    </source>
</evidence>
<dbReference type="InterPro" id="IPR013757">
    <property type="entry name" value="Topo_IIA_A_a_sf"/>
</dbReference>
<name>A0ABP0F3N6_CLALP</name>
<dbReference type="Gene3D" id="1.10.268.10">
    <property type="entry name" value="Topoisomerase, domain 3"/>
    <property type="match status" value="1"/>
</dbReference>
<dbReference type="InterPro" id="IPR014721">
    <property type="entry name" value="Ribsml_uS5_D2-typ_fold_subgr"/>
</dbReference>
<dbReference type="Pfam" id="PF16898">
    <property type="entry name" value="TOPRIM_C"/>
    <property type="match status" value="1"/>
</dbReference>
<keyword evidence="5" id="KW-0479">Metal-binding</keyword>
<comment type="catalytic activity">
    <reaction evidence="1 12 13">
        <text>ATP-dependent breakage, passage and rejoining of double-stranded DNA.</text>
        <dbReference type="EC" id="5.6.2.2"/>
    </reaction>
</comment>
<dbReference type="Proteomes" id="UP001642483">
    <property type="component" value="Unassembled WGS sequence"/>
</dbReference>
<dbReference type="Gene3D" id="3.90.199.10">
    <property type="entry name" value="Topoisomerase II, domain 5"/>
    <property type="match status" value="1"/>
</dbReference>
<feature type="compositionally biased region" description="Basic residues" evidence="15">
    <location>
        <begin position="1557"/>
        <end position="1566"/>
    </location>
</feature>
<evidence type="ECO:0000256" key="1">
    <source>
        <dbReference type="ARBA" id="ARBA00000185"/>
    </source>
</evidence>
<dbReference type="InterPro" id="IPR002205">
    <property type="entry name" value="Topo_IIA_dom_A"/>
</dbReference>
<evidence type="ECO:0000259" key="17">
    <source>
        <dbReference type="PROSITE" id="PS52040"/>
    </source>
</evidence>
<evidence type="ECO:0000256" key="2">
    <source>
        <dbReference type="ARBA" id="ARBA00001913"/>
    </source>
</evidence>
<feature type="domain" description="Toprim" evidence="16">
    <location>
        <begin position="487"/>
        <end position="604"/>
    </location>
</feature>
<keyword evidence="6 13" id="KW-0547">Nucleotide-binding</keyword>
<dbReference type="InterPro" id="IPR034157">
    <property type="entry name" value="TOPRIM_TopoII"/>
</dbReference>
<protein>
    <recommendedName>
        <fullName evidence="13">DNA topoisomerase 2</fullName>
        <ecNumber evidence="13">5.6.2.2</ecNumber>
    </recommendedName>
</protein>
<dbReference type="SMART" id="SM00434">
    <property type="entry name" value="TOP4c"/>
    <property type="match status" value="1"/>
</dbReference>
<keyword evidence="10 12" id="KW-0238">DNA-binding</keyword>
<evidence type="ECO:0000256" key="4">
    <source>
        <dbReference type="ARBA" id="ARBA00011080"/>
    </source>
</evidence>
<feature type="domain" description="Topo IIA-type catalytic" evidence="17">
    <location>
        <begin position="749"/>
        <end position="1199"/>
    </location>
</feature>
<dbReference type="PRINTS" id="PR01158">
    <property type="entry name" value="TOPISMRASEII"/>
</dbReference>
<feature type="coiled-coil region" evidence="14">
    <location>
        <begin position="1169"/>
        <end position="1212"/>
    </location>
</feature>
<dbReference type="InterPro" id="IPR013758">
    <property type="entry name" value="Topo_IIA_A/C_ab"/>
</dbReference>
<evidence type="ECO:0000313" key="19">
    <source>
        <dbReference type="Proteomes" id="UP001642483"/>
    </source>
</evidence>
<dbReference type="SUPFAM" id="SSF56719">
    <property type="entry name" value="Type II DNA topoisomerase"/>
    <property type="match status" value="1"/>
</dbReference>
<comment type="cofactor">
    <cofactor evidence="2">
        <name>Ca(2+)</name>
        <dbReference type="ChEBI" id="CHEBI:29108"/>
    </cofactor>
</comment>
<dbReference type="Pfam" id="PF00204">
    <property type="entry name" value="DNA_gyraseB"/>
    <property type="match status" value="1"/>
</dbReference>
<dbReference type="EC" id="5.6.2.2" evidence="13"/>
<organism evidence="18 19">
    <name type="scientific">Clavelina lepadiformis</name>
    <name type="common">Light-bulb sea squirt</name>
    <name type="synonym">Ascidia lepadiformis</name>
    <dbReference type="NCBI Taxonomy" id="159417"/>
    <lineage>
        <taxon>Eukaryota</taxon>
        <taxon>Metazoa</taxon>
        <taxon>Chordata</taxon>
        <taxon>Tunicata</taxon>
        <taxon>Ascidiacea</taxon>
        <taxon>Aplousobranchia</taxon>
        <taxon>Clavelinidae</taxon>
        <taxon>Clavelina</taxon>
    </lineage>
</organism>
<dbReference type="CDD" id="cd03365">
    <property type="entry name" value="TOPRIM_TopoIIA"/>
    <property type="match status" value="1"/>
</dbReference>
<dbReference type="InterPro" id="IPR013760">
    <property type="entry name" value="Topo_IIA-like_dom_sf"/>
</dbReference>
<proteinExistence type="inferred from homology"/>
<comment type="similarity">
    <text evidence="4 13">Belongs to the type II topoisomerase family.</text>
</comment>
<feature type="compositionally biased region" description="Acidic residues" evidence="15">
    <location>
        <begin position="1573"/>
        <end position="1586"/>
    </location>
</feature>
<comment type="function">
    <text evidence="13">Control of topological states of DNA by transient breakage and subsequent rejoining of DNA strands. Topoisomerase II makes double-strand breaks.</text>
</comment>
<dbReference type="CDD" id="cd00187">
    <property type="entry name" value="TOP4c"/>
    <property type="match status" value="1"/>
</dbReference>
<feature type="compositionally biased region" description="Basic and acidic residues" evidence="15">
    <location>
        <begin position="1468"/>
        <end position="1493"/>
    </location>
</feature>
<dbReference type="PROSITE" id="PS50880">
    <property type="entry name" value="TOPRIM"/>
    <property type="match status" value="1"/>
</dbReference>
<gene>
    <name evidence="18" type="ORF">CVLEPA_LOCUS4043</name>
</gene>
<dbReference type="InterPro" id="IPR036890">
    <property type="entry name" value="HATPase_C_sf"/>
</dbReference>
<dbReference type="InterPro" id="IPR020568">
    <property type="entry name" value="Ribosomal_Su5_D2-typ_SF"/>
</dbReference>
<dbReference type="Gene3D" id="3.30.230.10">
    <property type="match status" value="1"/>
</dbReference>
<dbReference type="SUPFAM" id="SSF54211">
    <property type="entry name" value="Ribosomal protein S5 domain 2-like"/>
    <property type="match status" value="1"/>
</dbReference>
<dbReference type="InterPro" id="IPR013759">
    <property type="entry name" value="Topo_IIA_B_C"/>
</dbReference>
<feature type="compositionally biased region" description="Basic and acidic residues" evidence="15">
    <location>
        <begin position="1382"/>
        <end position="1395"/>
    </location>
</feature>